<dbReference type="STRING" id="5486.A0A367YG72"/>
<proteinExistence type="predicted"/>
<comment type="caution">
    <text evidence="2">The sequence shown here is derived from an EMBL/GenBank/DDBJ whole genome shotgun (WGS) entry which is preliminary data.</text>
</comment>
<reference evidence="2 3" key="1">
    <citation type="submission" date="2018-06" db="EMBL/GenBank/DDBJ databases">
        <title>Whole genome sequencing of Candida tropicalis (genome annotated by CSBL at Korea University).</title>
        <authorList>
            <person name="Ahn J."/>
        </authorList>
    </citation>
    <scope>NUCLEOTIDE SEQUENCE [LARGE SCALE GENOMIC DNA]</scope>
    <source>
        <strain evidence="2 3">ATCC 20962</strain>
    </source>
</reference>
<protein>
    <submittedName>
        <fullName evidence="2">Uncharacterized protein</fullName>
    </submittedName>
</protein>
<evidence type="ECO:0000256" key="1">
    <source>
        <dbReference type="SAM" id="MobiDB-lite"/>
    </source>
</evidence>
<name>A0A367YG72_9ASCO</name>
<evidence type="ECO:0000313" key="2">
    <source>
        <dbReference type="EMBL" id="RCK64864.1"/>
    </source>
</evidence>
<dbReference type="OrthoDB" id="4020759at2759"/>
<organism evidence="2 3">
    <name type="scientific">Candida viswanathii</name>
    <dbReference type="NCBI Taxonomy" id="5486"/>
    <lineage>
        <taxon>Eukaryota</taxon>
        <taxon>Fungi</taxon>
        <taxon>Dikarya</taxon>
        <taxon>Ascomycota</taxon>
        <taxon>Saccharomycotina</taxon>
        <taxon>Pichiomycetes</taxon>
        <taxon>Debaryomycetaceae</taxon>
        <taxon>Candida/Lodderomyces clade</taxon>
        <taxon>Candida</taxon>
    </lineage>
</organism>
<keyword evidence="3" id="KW-1185">Reference proteome</keyword>
<feature type="compositionally biased region" description="Basic and acidic residues" evidence="1">
    <location>
        <begin position="153"/>
        <end position="206"/>
    </location>
</feature>
<dbReference type="AlphaFoldDB" id="A0A367YG72"/>
<accession>A0A367YG72</accession>
<dbReference type="EMBL" id="QLNQ01000021">
    <property type="protein sequence ID" value="RCK64864.1"/>
    <property type="molecule type" value="Genomic_DNA"/>
</dbReference>
<feature type="region of interest" description="Disordered" evidence="1">
    <location>
        <begin position="150"/>
        <end position="206"/>
    </location>
</feature>
<evidence type="ECO:0000313" key="3">
    <source>
        <dbReference type="Proteomes" id="UP000253472"/>
    </source>
</evidence>
<sequence>MLSRLRITNIGRIPQGLGRARPIFIRNYALKFTPVEGPPEVLEKIVDMTRSKFLGYDPENSATGVDALCTKYGWYYVPKTYVGPPDVLRQIEKELDEAGASPDTPKEEIQQFILEWCKYNVVVGHVKGLYELRTTQQLLDGFSKKQEKKRVVKEKARQRDERKQEQAREREEKRREEEREKKEKAREMKEKQKKAKEEEKKKAREERLAMKKLPHGLKFRYNEETGKWDVLLIIGKNQLKRYFFVKKLEELEKQGVLPEDAMTMTEEAWKNLTEEELNKICDEFHDLLTRGWDVSQGKIVPLESKLREEVYELGIRVRKST</sequence>
<gene>
    <name evidence="2" type="ORF">Cantr_00826</name>
</gene>
<dbReference type="Proteomes" id="UP000253472">
    <property type="component" value="Unassembled WGS sequence"/>
</dbReference>